<keyword evidence="4 5" id="KW-0472">Membrane</keyword>
<dbReference type="InterPro" id="IPR049453">
    <property type="entry name" value="Memb_transporter_dom"/>
</dbReference>
<sequence>MDDAPTTTSVVRTGWRARIDPRPSLVRLRDSTNAIVQIVVAATGAYAFAVYVLGHPAPLLAATVTVSSLGLVRDARPRRVLETVLGMLLGIVVAELLLLVAGSGWWQLGLGLAITLVVARFLSAQAGFAIAAAIQSLIVMVIPAGAPFLRLVDGVVGGVAALLVTALIPRDPLRAARRDGRAVFAATQSAAAAIVQALRRGDRVRAARALEKARAIQPLLEAWRESLDTGLAVARISPFLQRRRTEIERHERMRQAMDFATRNLRVVARRAQYLTDDGAARPVPADVLAELMRGAELVGDSMDDISLEPAARAQLAAVAAHLDPRTMQPGASLGEQNLVASMRPLVVDLLTATGMPAADARAAVPRI</sequence>
<keyword evidence="3 5" id="KW-1133">Transmembrane helix</keyword>
<organism evidence="7 8">
    <name type="scientific">Microbacterium awajiense</name>
    <dbReference type="NCBI Taxonomy" id="415214"/>
    <lineage>
        <taxon>Bacteria</taxon>
        <taxon>Bacillati</taxon>
        <taxon>Actinomycetota</taxon>
        <taxon>Actinomycetes</taxon>
        <taxon>Micrococcales</taxon>
        <taxon>Microbacteriaceae</taxon>
        <taxon>Microbacterium</taxon>
    </lineage>
</organism>
<feature type="domain" description="Integral membrane bound transporter" evidence="6">
    <location>
        <begin position="46"/>
        <end position="164"/>
    </location>
</feature>
<feature type="transmembrane region" description="Helical" evidence="5">
    <location>
        <begin position="55"/>
        <end position="72"/>
    </location>
</feature>
<gene>
    <name evidence="7" type="ORF">GCM10022200_30350</name>
</gene>
<evidence type="ECO:0000259" key="6">
    <source>
        <dbReference type="Pfam" id="PF13515"/>
    </source>
</evidence>
<comment type="subcellular location">
    <subcellularLocation>
        <location evidence="1">Membrane</location>
        <topology evidence="1">Multi-pass membrane protein</topology>
    </subcellularLocation>
</comment>
<feature type="transmembrane region" description="Helical" evidence="5">
    <location>
        <begin position="112"/>
        <end position="141"/>
    </location>
</feature>
<evidence type="ECO:0000313" key="8">
    <source>
        <dbReference type="Proteomes" id="UP001501697"/>
    </source>
</evidence>
<accession>A0ABP7B0F8</accession>
<evidence type="ECO:0000256" key="2">
    <source>
        <dbReference type="ARBA" id="ARBA00022692"/>
    </source>
</evidence>
<proteinExistence type="predicted"/>
<comment type="caution">
    <text evidence="7">The sequence shown here is derived from an EMBL/GenBank/DDBJ whole genome shotgun (WGS) entry which is preliminary data.</text>
</comment>
<evidence type="ECO:0000256" key="5">
    <source>
        <dbReference type="SAM" id="Phobius"/>
    </source>
</evidence>
<evidence type="ECO:0000256" key="4">
    <source>
        <dbReference type="ARBA" id="ARBA00023136"/>
    </source>
</evidence>
<evidence type="ECO:0000256" key="1">
    <source>
        <dbReference type="ARBA" id="ARBA00004141"/>
    </source>
</evidence>
<protein>
    <submittedName>
        <fullName evidence="7">FUSC family protein</fullName>
    </submittedName>
</protein>
<keyword evidence="8" id="KW-1185">Reference proteome</keyword>
<evidence type="ECO:0000256" key="3">
    <source>
        <dbReference type="ARBA" id="ARBA00022989"/>
    </source>
</evidence>
<keyword evidence="2 5" id="KW-0812">Transmembrane</keyword>
<dbReference type="EMBL" id="BAAAYU010000005">
    <property type="protein sequence ID" value="GAA3644246.1"/>
    <property type="molecule type" value="Genomic_DNA"/>
</dbReference>
<reference evidence="8" key="1">
    <citation type="journal article" date="2019" name="Int. J. Syst. Evol. Microbiol.">
        <title>The Global Catalogue of Microorganisms (GCM) 10K type strain sequencing project: providing services to taxonomists for standard genome sequencing and annotation.</title>
        <authorList>
            <consortium name="The Broad Institute Genomics Platform"/>
            <consortium name="The Broad Institute Genome Sequencing Center for Infectious Disease"/>
            <person name="Wu L."/>
            <person name="Ma J."/>
        </authorList>
    </citation>
    <scope>NUCLEOTIDE SEQUENCE [LARGE SCALE GENOMIC DNA]</scope>
    <source>
        <strain evidence="8">JCM 16544</strain>
    </source>
</reference>
<evidence type="ECO:0000313" key="7">
    <source>
        <dbReference type="EMBL" id="GAA3644246.1"/>
    </source>
</evidence>
<dbReference type="Pfam" id="PF13515">
    <property type="entry name" value="FUSC_2"/>
    <property type="match status" value="1"/>
</dbReference>
<dbReference type="RefSeq" id="WP_344740058.1">
    <property type="nucleotide sequence ID" value="NZ_BAAAYU010000005.1"/>
</dbReference>
<dbReference type="Proteomes" id="UP001501697">
    <property type="component" value="Unassembled WGS sequence"/>
</dbReference>
<feature type="transmembrane region" description="Helical" evidence="5">
    <location>
        <begin position="148"/>
        <end position="168"/>
    </location>
</feature>
<name>A0ABP7B0F8_9MICO</name>
<feature type="transmembrane region" description="Helical" evidence="5">
    <location>
        <begin position="84"/>
        <end position="106"/>
    </location>
</feature>